<dbReference type="PANTHER" id="PTHR46630:SF1">
    <property type="entry name" value="TETRATRICOPEPTIDE REPEAT PROTEIN 29"/>
    <property type="match status" value="1"/>
</dbReference>
<dbReference type="PANTHER" id="PTHR46630">
    <property type="entry name" value="TETRATRICOPEPTIDE REPEAT PROTEIN 29"/>
    <property type="match status" value="1"/>
</dbReference>
<keyword evidence="3" id="KW-0677">Repeat</keyword>
<evidence type="ECO:0000256" key="2">
    <source>
        <dbReference type="ARBA" id="ARBA00022490"/>
    </source>
</evidence>
<sequence>MDLLGAGEDSSVCANFQDAYQGLSVDVARLFRLLGLLPEGSFEVGAAAALAGASEDAVREALGALDDRTLIVKDGERFRLDDALRDRARERVEAEESPEERDAALRRVLDWYLAAADDAARSGDRRAECHMRVRAGQALLDLGRDEDAEREVRTARDIARDARHKAGEAAANEALGLVLARRGRWREAVEALEAAVALAEEGGDARAVLLVRHALGRAVCGSGDHERAIGLLQPLPNEFLALDRPDPYNRGRVLTSLGEAYLRTGRPETAIDFFGQAMDIMRGQDAVSRQAELWNHLADAARDRDDRDAERAARAKAEALGGRG</sequence>
<dbReference type="InterPro" id="IPR051476">
    <property type="entry name" value="Bac_ResReg_Asp_Phosphatase"/>
</dbReference>
<evidence type="ECO:0000256" key="7">
    <source>
        <dbReference type="SAM" id="MobiDB-lite"/>
    </source>
</evidence>
<evidence type="ECO:0000313" key="8">
    <source>
        <dbReference type="EMBL" id="MFC6878264.1"/>
    </source>
</evidence>
<evidence type="ECO:0000256" key="1">
    <source>
        <dbReference type="ARBA" id="ARBA00004496"/>
    </source>
</evidence>
<comment type="similarity">
    <text evidence="5">Belongs to the Rap family.</text>
</comment>
<evidence type="ECO:0000256" key="6">
    <source>
        <dbReference type="PROSITE-ProRule" id="PRU00339"/>
    </source>
</evidence>
<dbReference type="Pfam" id="PF13424">
    <property type="entry name" value="TPR_12"/>
    <property type="match status" value="1"/>
</dbReference>
<dbReference type="EMBL" id="JBHSXS010000001">
    <property type="protein sequence ID" value="MFC6878264.1"/>
    <property type="molecule type" value="Genomic_DNA"/>
</dbReference>
<dbReference type="RefSeq" id="WP_160820091.1">
    <property type="nucleotide sequence ID" value="NZ_JBHSXE010000001.1"/>
</dbReference>
<dbReference type="Gene3D" id="1.25.40.10">
    <property type="entry name" value="Tetratricopeptide repeat domain"/>
    <property type="match status" value="1"/>
</dbReference>
<gene>
    <name evidence="8" type="ORF">ACFQKB_00650</name>
</gene>
<evidence type="ECO:0000256" key="4">
    <source>
        <dbReference type="ARBA" id="ARBA00022803"/>
    </source>
</evidence>
<protein>
    <submittedName>
        <fullName evidence="8">Tetratricopeptide repeat protein</fullName>
    </submittedName>
</protein>
<comment type="caution">
    <text evidence="8">The sequence shown here is derived from an EMBL/GenBank/DDBJ whole genome shotgun (WGS) entry which is preliminary data.</text>
</comment>
<reference evidence="9" key="1">
    <citation type="journal article" date="2019" name="Int. J. Syst. Evol. Microbiol.">
        <title>The Global Catalogue of Microorganisms (GCM) 10K type strain sequencing project: providing services to taxonomists for standard genome sequencing and annotation.</title>
        <authorList>
            <consortium name="The Broad Institute Genomics Platform"/>
            <consortium name="The Broad Institute Genome Sequencing Center for Infectious Disease"/>
            <person name="Wu L."/>
            <person name="Ma J."/>
        </authorList>
    </citation>
    <scope>NUCLEOTIDE SEQUENCE [LARGE SCALE GENOMIC DNA]</scope>
    <source>
        <strain evidence="9">JCM 3369</strain>
    </source>
</reference>
<dbReference type="Proteomes" id="UP001596380">
    <property type="component" value="Unassembled WGS sequence"/>
</dbReference>
<dbReference type="SUPFAM" id="SSF48452">
    <property type="entry name" value="TPR-like"/>
    <property type="match status" value="2"/>
</dbReference>
<feature type="region of interest" description="Disordered" evidence="7">
    <location>
        <begin position="304"/>
        <end position="324"/>
    </location>
</feature>
<dbReference type="InterPro" id="IPR019734">
    <property type="entry name" value="TPR_rpt"/>
</dbReference>
<feature type="repeat" description="TPR" evidence="6">
    <location>
        <begin position="251"/>
        <end position="284"/>
    </location>
</feature>
<keyword evidence="2" id="KW-0963">Cytoplasm</keyword>
<evidence type="ECO:0000256" key="5">
    <source>
        <dbReference type="ARBA" id="ARBA00038253"/>
    </source>
</evidence>
<proteinExistence type="inferred from homology"/>
<dbReference type="PROSITE" id="PS50005">
    <property type="entry name" value="TPR"/>
    <property type="match status" value="1"/>
</dbReference>
<evidence type="ECO:0000313" key="9">
    <source>
        <dbReference type="Proteomes" id="UP001596380"/>
    </source>
</evidence>
<name>A0ABW2C9X2_9ACTN</name>
<accession>A0ABW2C9X2</accession>
<evidence type="ECO:0000256" key="3">
    <source>
        <dbReference type="ARBA" id="ARBA00022737"/>
    </source>
</evidence>
<keyword evidence="9" id="KW-1185">Reference proteome</keyword>
<dbReference type="SMART" id="SM00028">
    <property type="entry name" value="TPR"/>
    <property type="match status" value="2"/>
</dbReference>
<comment type="subcellular location">
    <subcellularLocation>
        <location evidence="1">Cytoplasm</location>
    </subcellularLocation>
</comment>
<keyword evidence="4 6" id="KW-0802">TPR repeat</keyword>
<feature type="compositionally biased region" description="Basic and acidic residues" evidence="7">
    <location>
        <begin position="304"/>
        <end position="317"/>
    </location>
</feature>
<dbReference type="InterPro" id="IPR011990">
    <property type="entry name" value="TPR-like_helical_dom_sf"/>
</dbReference>
<dbReference type="Pfam" id="PF13176">
    <property type="entry name" value="TPR_7"/>
    <property type="match status" value="1"/>
</dbReference>
<organism evidence="8 9">
    <name type="scientific">Actinomadura yumaensis</name>
    <dbReference type="NCBI Taxonomy" id="111807"/>
    <lineage>
        <taxon>Bacteria</taxon>
        <taxon>Bacillati</taxon>
        <taxon>Actinomycetota</taxon>
        <taxon>Actinomycetes</taxon>
        <taxon>Streptosporangiales</taxon>
        <taxon>Thermomonosporaceae</taxon>
        <taxon>Actinomadura</taxon>
    </lineage>
</organism>